<reference evidence="2 3" key="1">
    <citation type="journal article" date="2013" name="Curr. Biol.">
        <title>The Genome of the Foraminiferan Reticulomyxa filosa.</title>
        <authorList>
            <person name="Glockner G."/>
            <person name="Hulsmann N."/>
            <person name="Schleicher M."/>
            <person name="Noegel A.A."/>
            <person name="Eichinger L."/>
            <person name="Gallinger C."/>
            <person name="Pawlowski J."/>
            <person name="Sierra R."/>
            <person name="Euteneuer U."/>
            <person name="Pillet L."/>
            <person name="Moustafa A."/>
            <person name="Platzer M."/>
            <person name="Groth M."/>
            <person name="Szafranski K."/>
            <person name="Schliwa M."/>
        </authorList>
    </citation>
    <scope>NUCLEOTIDE SEQUENCE [LARGE SCALE GENOMIC DNA]</scope>
</reference>
<accession>X6M2B6</accession>
<keyword evidence="3" id="KW-1185">Reference proteome</keyword>
<comment type="caution">
    <text evidence="2">The sequence shown here is derived from an EMBL/GenBank/DDBJ whole genome shotgun (WGS) entry which is preliminary data.</text>
</comment>
<dbReference type="Proteomes" id="UP000023152">
    <property type="component" value="Unassembled WGS sequence"/>
</dbReference>
<feature type="transmembrane region" description="Helical" evidence="1">
    <location>
        <begin position="81"/>
        <end position="99"/>
    </location>
</feature>
<evidence type="ECO:0000313" key="2">
    <source>
        <dbReference type="EMBL" id="ETO08019.1"/>
    </source>
</evidence>
<keyword evidence="1" id="KW-0812">Transmembrane</keyword>
<gene>
    <name evidence="2" type="ORF">RFI_29370</name>
</gene>
<proteinExistence type="predicted"/>
<keyword evidence="1" id="KW-1133">Transmembrane helix</keyword>
<keyword evidence="1" id="KW-0472">Membrane</keyword>
<protein>
    <submittedName>
        <fullName evidence="2">Uncharacterized protein</fullName>
    </submittedName>
</protein>
<dbReference type="AlphaFoldDB" id="X6M2B6"/>
<organism evidence="2 3">
    <name type="scientific">Reticulomyxa filosa</name>
    <dbReference type="NCBI Taxonomy" id="46433"/>
    <lineage>
        <taxon>Eukaryota</taxon>
        <taxon>Sar</taxon>
        <taxon>Rhizaria</taxon>
        <taxon>Retaria</taxon>
        <taxon>Foraminifera</taxon>
        <taxon>Monothalamids</taxon>
        <taxon>Reticulomyxidae</taxon>
        <taxon>Reticulomyxa</taxon>
    </lineage>
</organism>
<evidence type="ECO:0000256" key="1">
    <source>
        <dbReference type="SAM" id="Phobius"/>
    </source>
</evidence>
<sequence length="111" mass="13495">MTLVSREHENDKQRQKDKLTFEKKWKSEKIEFLLYCIYFLNSYIASNEKPFVRKGKKKVLHRHKNQLKMTEQLFTVKRNTLNFYLFFLEFGIILLHLQLKNLEKKSGLLLS</sequence>
<name>X6M2B6_RETFI</name>
<dbReference type="EMBL" id="ASPP01025434">
    <property type="protein sequence ID" value="ETO08019.1"/>
    <property type="molecule type" value="Genomic_DNA"/>
</dbReference>
<evidence type="ECO:0000313" key="3">
    <source>
        <dbReference type="Proteomes" id="UP000023152"/>
    </source>
</evidence>